<dbReference type="Proteomes" id="UP000494165">
    <property type="component" value="Unassembled WGS sequence"/>
</dbReference>
<organism evidence="2 3">
    <name type="scientific">Cloeon dipterum</name>
    <dbReference type="NCBI Taxonomy" id="197152"/>
    <lineage>
        <taxon>Eukaryota</taxon>
        <taxon>Metazoa</taxon>
        <taxon>Ecdysozoa</taxon>
        <taxon>Arthropoda</taxon>
        <taxon>Hexapoda</taxon>
        <taxon>Insecta</taxon>
        <taxon>Pterygota</taxon>
        <taxon>Palaeoptera</taxon>
        <taxon>Ephemeroptera</taxon>
        <taxon>Pisciforma</taxon>
        <taxon>Baetidae</taxon>
        <taxon>Cloeon</taxon>
    </lineage>
</organism>
<evidence type="ECO:0000313" key="2">
    <source>
        <dbReference type="EMBL" id="CAB3375472.1"/>
    </source>
</evidence>
<dbReference type="OrthoDB" id="6763801at2759"/>
<name>A0A8S1DCC4_9INSE</name>
<evidence type="ECO:0000313" key="3">
    <source>
        <dbReference type="Proteomes" id="UP000494165"/>
    </source>
</evidence>
<dbReference type="AlphaFoldDB" id="A0A8S1DCC4"/>
<keyword evidence="3" id="KW-1185">Reference proteome</keyword>
<feature type="region of interest" description="Disordered" evidence="1">
    <location>
        <begin position="34"/>
        <end position="53"/>
    </location>
</feature>
<comment type="caution">
    <text evidence="2">The sequence shown here is derived from an EMBL/GenBank/DDBJ whole genome shotgun (WGS) entry which is preliminary data.</text>
</comment>
<dbReference type="EMBL" id="CADEPI010000113">
    <property type="protein sequence ID" value="CAB3375472.1"/>
    <property type="molecule type" value="Genomic_DNA"/>
</dbReference>
<reference evidence="2 3" key="1">
    <citation type="submission" date="2020-04" db="EMBL/GenBank/DDBJ databases">
        <authorList>
            <person name="Alioto T."/>
            <person name="Alioto T."/>
            <person name="Gomez Garrido J."/>
        </authorList>
    </citation>
    <scope>NUCLEOTIDE SEQUENCE [LARGE SCALE GENOMIC DNA]</scope>
</reference>
<sequence>MSALLALREFHLGTRLLANKVAFEAAKYLTPMQNKSSNINDNSSCKKESNNEDSMDSFVNNLVSIKSETWKNKMKNKRSKIFSPVKIQIVPEEDENSTNKRKTYPISLIQLSIDGEKFDNEEMLRILESPEILSKVDHAVLKSLALTFIKIDFVEGIFQLESTCHRLPIPPMFDFIGSLFKSYLATNQVAKALQVVEQFYVRLPNSRREARSHLASIIRDVVSKHSSDALLVQCKQLALRLNRDFADSRPVIFLWHACFISEWFSDQQVAKELLAEISRSRTLVETFSKKLMTATYTALGRDRPDLVQDLIQDLISNNLRAQLTIPMRLLFDYRCDMGDLRGCAAIMKSTVDLKVVLTSKQHQEFLELMTLRKHYRWKSPANRTRETPPNTEQFKFKF</sequence>
<evidence type="ECO:0000256" key="1">
    <source>
        <dbReference type="SAM" id="MobiDB-lite"/>
    </source>
</evidence>
<protein>
    <submittedName>
        <fullName evidence="2">Uncharacterized protein</fullName>
    </submittedName>
</protein>
<proteinExistence type="predicted"/>
<accession>A0A8S1DCC4</accession>
<feature type="compositionally biased region" description="Polar residues" evidence="1">
    <location>
        <begin position="34"/>
        <end position="43"/>
    </location>
</feature>
<gene>
    <name evidence="2" type="ORF">CLODIP_2_CD07665</name>
</gene>